<dbReference type="Pfam" id="PF25179">
    <property type="entry name" value="LMF1_C"/>
    <property type="match status" value="1"/>
</dbReference>
<dbReference type="AlphaFoldDB" id="A0AAE9Y9L6"/>
<sequence>MEWTTATGDWVGRWVFLRALAAVYLVAFLVAVNQVRPLLGERGLLPVSRFVGAVPFRRSPSLFHRWSSDRALVGASWVGVVVSAALLVGAADVAPAPVGMALWLVPWVLYLSLVNVGQRWYAFGWETLLCEAGFLAVFLGPADVAPPVVVLVLLRWLLFRVELGAGLIKLRGDPCWRDLTCLRYHHETQPLPGPLSWWFHHLPPRLHQVEVAANHGAQLVLPFLLFAPQPVAAVAALLMAVTQGWLVLSGNFSWLNVLTIALCLPVMGPLLAPLLPLGPPDPLPATPPWHQVAVWVLLAVVGLLSIRPARNLVARRQRMNTSYDPLRLVNSYGAFGSITRVRHEVVVEGTIDDDLATATWREYAFKGKPGDPSRRPRQVAPYHLRLDWLMWFAALSPGRREPWFRPFVEALLRGDRAVLGLLDGDPFAGERPTWVRARVEEYRFTTREERRATGDWWVRRPVGDHLPPVRLHATASPSDERPRRT</sequence>
<organism evidence="10 11">
    <name type="scientific">Iamia majanohamensis</name>
    <dbReference type="NCBI Taxonomy" id="467976"/>
    <lineage>
        <taxon>Bacteria</taxon>
        <taxon>Bacillati</taxon>
        <taxon>Actinomycetota</taxon>
        <taxon>Acidimicrobiia</taxon>
        <taxon>Acidimicrobiales</taxon>
        <taxon>Iamiaceae</taxon>
        <taxon>Iamia</taxon>
    </lineage>
</organism>
<comment type="similarity">
    <text evidence="2">Belongs to the lipase maturation factor family.</text>
</comment>
<evidence type="ECO:0000313" key="11">
    <source>
        <dbReference type="Proteomes" id="UP001216390"/>
    </source>
</evidence>
<dbReference type="EMBL" id="CP116942">
    <property type="protein sequence ID" value="WCO67083.1"/>
    <property type="molecule type" value="Genomic_DNA"/>
</dbReference>
<dbReference type="InterPro" id="IPR057433">
    <property type="entry name" value="LMF1/2_C"/>
</dbReference>
<protein>
    <submittedName>
        <fullName evidence="10">Lipase maturation factor family protein</fullName>
    </submittedName>
</protein>
<proteinExistence type="inferred from homology"/>
<feature type="transmembrane region" description="Helical" evidence="7">
    <location>
        <begin position="128"/>
        <end position="154"/>
    </location>
</feature>
<evidence type="ECO:0000256" key="4">
    <source>
        <dbReference type="ARBA" id="ARBA00022824"/>
    </source>
</evidence>
<feature type="transmembrane region" description="Helical" evidence="7">
    <location>
        <begin position="253"/>
        <end position="272"/>
    </location>
</feature>
<keyword evidence="6 7" id="KW-0472">Membrane</keyword>
<name>A0AAE9Y9L6_9ACTN</name>
<feature type="domain" description="Lipase maturation factor 1/2 N-terminal" evidence="8">
    <location>
        <begin position="121"/>
        <end position="267"/>
    </location>
</feature>
<evidence type="ECO:0000259" key="8">
    <source>
        <dbReference type="Pfam" id="PF06762"/>
    </source>
</evidence>
<evidence type="ECO:0000256" key="2">
    <source>
        <dbReference type="ARBA" id="ARBA00005512"/>
    </source>
</evidence>
<feature type="transmembrane region" description="Helical" evidence="7">
    <location>
        <begin position="12"/>
        <end position="32"/>
    </location>
</feature>
<evidence type="ECO:0000256" key="7">
    <source>
        <dbReference type="SAM" id="Phobius"/>
    </source>
</evidence>
<evidence type="ECO:0000256" key="3">
    <source>
        <dbReference type="ARBA" id="ARBA00022692"/>
    </source>
</evidence>
<reference evidence="10" key="1">
    <citation type="submission" date="2023-01" db="EMBL/GenBank/DDBJ databases">
        <title>The diversity of Class Acidimicrobiia in South China Sea sediment environments and the proposal of Iamia marina sp. nov., a novel species of the genus Iamia.</title>
        <authorList>
            <person name="He Y."/>
            <person name="Tian X."/>
        </authorList>
    </citation>
    <scope>NUCLEOTIDE SEQUENCE</scope>
    <source>
        <strain evidence="10">DSM 19957</strain>
    </source>
</reference>
<dbReference type="InterPro" id="IPR057434">
    <property type="entry name" value="LMF1/2_N"/>
</dbReference>
<keyword evidence="3 7" id="KW-0812">Transmembrane</keyword>
<feature type="transmembrane region" description="Helical" evidence="7">
    <location>
        <begin position="219"/>
        <end position="241"/>
    </location>
</feature>
<dbReference type="Pfam" id="PF06762">
    <property type="entry name" value="LMF1"/>
    <property type="match status" value="1"/>
</dbReference>
<evidence type="ECO:0000256" key="1">
    <source>
        <dbReference type="ARBA" id="ARBA00004477"/>
    </source>
</evidence>
<dbReference type="KEGG" id="ima:PO878_21580"/>
<feature type="transmembrane region" description="Helical" evidence="7">
    <location>
        <begin position="97"/>
        <end position="116"/>
    </location>
</feature>
<keyword evidence="11" id="KW-1185">Reference proteome</keyword>
<evidence type="ECO:0000313" key="10">
    <source>
        <dbReference type="EMBL" id="WCO67083.1"/>
    </source>
</evidence>
<dbReference type="GO" id="GO:0051604">
    <property type="term" value="P:protein maturation"/>
    <property type="evidence" value="ECO:0007669"/>
    <property type="project" value="InterPro"/>
</dbReference>
<keyword evidence="5 7" id="KW-1133">Transmembrane helix</keyword>
<comment type="subcellular location">
    <subcellularLocation>
        <location evidence="1">Endoplasmic reticulum membrane</location>
        <topology evidence="1">Multi-pass membrane protein</topology>
    </subcellularLocation>
</comment>
<gene>
    <name evidence="10" type="ORF">PO878_21580</name>
</gene>
<dbReference type="Proteomes" id="UP001216390">
    <property type="component" value="Chromosome"/>
</dbReference>
<dbReference type="InterPro" id="IPR009613">
    <property type="entry name" value="LMF"/>
</dbReference>
<feature type="transmembrane region" description="Helical" evidence="7">
    <location>
        <begin position="71"/>
        <end position="91"/>
    </location>
</feature>
<feature type="transmembrane region" description="Helical" evidence="7">
    <location>
        <begin position="292"/>
        <end position="309"/>
    </location>
</feature>
<dbReference type="RefSeq" id="WP_272736605.1">
    <property type="nucleotide sequence ID" value="NZ_CP116942.1"/>
</dbReference>
<dbReference type="PANTHER" id="PTHR14463">
    <property type="entry name" value="LIPASE MATURATION FACTOR"/>
    <property type="match status" value="1"/>
</dbReference>
<evidence type="ECO:0000259" key="9">
    <source>
        <dbReference type="Pfam" id="PF25179"/>
    </source>
</evidence>
<evidence type="ECO:0000256" key="6">
    <source>
        <dbReference type="ARBA" id="ARBA00023136"/>
    </source>
</evidence>
<feature type="domain" description="Lipase maturation factor 1/2 C-terminal" evidence="9">
    <location>
        <begin position="328"/>
        <end position="467"/>
    </location>
</feature>
<dbReference type="PANTHER" id="PTHR14463:SF10">
    <property type="entry name" value="LIPASE MATURATION FACTOR 1"/>
    <property type="match status" value="1"/>
</dbReference>
<accession>A0AAE9Y9L6</accession>
<evidence type="ECO:0000256" key="5">
    <source>
        <dbReference type="ARBA" id="ARBA00022989"/>
    </source>
</evidence>
<keyword evidence="4" id="KW-0256">Endoplasmic reticulum</keyword>